<dbReference type="EMBL" id="JBHLYQ010000284">
    <property type="protein sequence ID" value="MFC0083145.1"/>
    <property type="molecule type" value="Genomic_DNA"/>
</dbReference>
<sequence>MGEGPYWLGVDVGGTKLLGLALAEDGTAVASARRPVRPDHGGAQRLEDGVQAVLEDLLAQLGGPEGVRGAGLGLPGIVG</sequence>
<proteinExistence type="predicted"/>
<evidence type="ECO:0008006" key="3">
    <source>
        <dbReference type="Google" id="ProtNLM"/>
    </source>
</evidence>
<comment type="caution">
    <text evidence="1">The sequence shown here is derived from an EMBL/GenBank/DDBJ whole genome shotgun (WGS) entry which is preliminary data.</text>
</comment>
<name>A0ABV6C617_9ACTN</name>
<dbReference type="SUPFAM" id="SSF53067">
    <property type="entry name" value="Actin-like ATPase domain"/>
    <property type="match status" value="1"/>
</dbReference>
<evidence type="ECO:0000313" key="1">
    <source>
        <dbReference type="EMBL" id="MFC0083145.1"/>
    </source>
</evidence>
<feature type="non-terminal residue" evidence="1">
    <location>
        <position position="79"/>
    </location>
</feature>
<reference evidence="1 2" key="1">
    <citation type="submission" date="2024-09" db="EMBL/GenBank/DDBJ databases">
        <authorList>
            <person name="Sun Q."/>
            <person name="Mori K."/>
        </authorList>
    </citation>
    <scope>NUCLEOTIDE SEQUENCE [LARGE SCALE GENOMIC DNA]</scope>
    <source>
        <strain evidence="1 2">JCM 15389</strain>
    </source>
</reference>
<dbReference type="Proteomes" id="UP001589788">
    <property type="component" value="Unassembled WGS sequence"/>
</dbReference>
<accession>A0ABV6C617</accession>
<protein>
    <recommendedName>
        <fullName evidence="3">ROK family protein</fullName>
    </recommendedName>
</protein>
<dbReference type="InterPro" id="IPR043129">
    <property type="entry name" value="ATPase_NBD"/>
</dbReference>
<keyword evidence="2" id="KW-1185">Reference proteome</keyword>
<organism evidence="1 2">
    <name type="scientific">Aciditerrimonas ferrireducens</name>
    <dbReference type="NCBI Taxonomy" id="667306"/>
    <lineage>
        <taxon>Bacteria</taxon>
        <taxon>Bacillati</taxon>
        <taxon>Actinomycetota</taxon>
        <taxon>Acidimicrobiia</taxon>
        <taxon>Acidimicrobiales</taxon>
        <taxon>Acidimicrobiaceae</taxon>
        <taxon>Aciditerrimonas</taxon>
    </lineage>
</organism>
<gene>
    <name evidence="1" type="ORF">ACFFRE_13500</name>
</gene>
<evidence type="ECO:0000313" key="2">
    <source>
        <dbReference type="Proteomes" id="UP001589788"/>
    </source>
</evidence>
<dbReference type="Gene3D" id="3.30.420.40">
    <property type="match status" value="1"/>
</dbReference>